<dbReference type="InterPro" id="IPR013783">
    <property type="entry name" value="Ig-like_fold"/>
</dbReference>
<feature type="domain" description="MSP" evidence="1">
    <location>
        <begin position="39"/>
        <end position="119"/>
    </location>
</feature>
<dbReference type="InterPro" id="IPR000535">
    <property type="entry name" value="MSP_dom"/>
</dbReference>
<dbReference type="Proteomes" id="UP000050761">
    <property type="component" value="Unassembled WGS sequence"/>
</dbReference>
<evidence type="ECO:0000259" key="1">
    <source>
        <dbReference type="PROSITE" id="PS50202"/>
    </source>
</evidence>
<dbReference type="PANTHER" id="PTHR22947">
    <property type="entry name" value="MAJOR SPERM PROTEIN"/>
    <property type="match status" value="1"/>
</dbReference>
<proteinExistence type="predicted"/>
<name>A0A3P7WPW6_HELPZ</name>
<dbReference type="Pfam" id="PF00635">
    <property type="entry name" value="Motile_Sperm"/>
    <property type="match status" value="1"/>
</dbReference>
<dbReference type="AlphaFoldDB" id="A0A3P7WPW6"/>
<protein>
    <submittedName>
        <fullName evidence="4">MSP domain-containing protein</fullName>
    </submittedName>
</protein>
<sequence length="119" mass="13117">MSAAKVTHNIFEGGAEVLQEYGIHSRITHDEGIVVGFVVLIADPLQGSWLPLRPEFDFVTASLSIRAYAFRTKSTGGQIMHQIHSNSDQRMMFKVKLSNTGDYRVSPVFGFVDASSNAN</sequence>
<gene>
    <name evidence="2" type="ORF">HPBE_LOCUS5012</name>
</gene>
<dbReference type="Gene3D" id="2.60.40.10">
    <property type="entry name" value="Immunoglobulins"/>
    <property type="match status" value="1"/>
</dbReference>
<reference evidence="4" key="2">
    <citation type="submission" date="2019-09" db="UniProtKB">
        <authorList>
            <consortium name="WormBaseParasite"/>
        </authorList>
    </citation>
    <scope>IDENTIFICATION</scope>
</reference>
<reference evidence="2 3" key="1">
    <citation type="submission" date="2018-11" db="EMBL/GenBank/DDBJ databases">
        <authorList>
            <consortium name="Pathogen Informatics"/>
        </authorList>
    </citation>
    <scope>NUCLEOTIDE SEQUENCE [LARGE SCALE GENOMIC DNA]</scope>
</reference>
<keyword evidence="3" id="KW-1185">Reference proteome</keyword>
<dbReference type="PROSITE" id="PS50202">
    <property type="entry name" value="MSP"/>
    <property type="match status" value="1"/>
</dbReference>
<evidence type="ECO:0000313" key="4">
    <source>
        <dbReference type="WBParaSite" id="HPBE_0000501101-mRNA-1"/>
    </source>
</evidence>
<evidence type="ECO:0000313" key="2">
    <source>
        <dbReference type="EMBL" id="VDO63111.1"/>
    </source>
</evidence>
<dbReference type="SUPFAM" id="SSF49354">
    <property type="entry name" value="PapD-like"/>
    <property type="match status" value="1"/>
</dbReference>
<dbReference type="PANTHER" id="PTHR22947:SF39">
    <property type="entry name" value="MSP DOMAIN-CONTAINING PROTEIN"/>
    <property type="match status" value="1"/>
</dbReference>
<dbReference type="EMBL" id="UZAH01025397">
    <property type="protein sequence ID" value="VDO63111.1"/>
    <property type="molecule type" value="Genomic_DNA"/>
</dbReference>
<dbReference type="InterPro" id="IPR008962">
    <property type="entry name" value="PapD-like_sf"/>
</dbReference>
<dbReference type="WBParaSite" id="HPBE_0000501101-mRNA-1">
    <property type="protein sequence ID" value="HPBE_0000501101-mRNA-1"/>
    <property type="gene ID" value="HPBE_0000501101"/>
</dbReference>
<organism evidence="2">
    <name type="scientific">Heligmosomoides polygyrus</name>
    <name type="common">Parasitic roundworm</name>
    <dbReference type="NCBI Taxonomy" id="6339"/>
    <lineage>
        <taxon>Eukaryota</taxon>
        <taxon>Metazoa</taxon>
        <taxon>Ecdysozoa</taxon>
        <taxon>Nematoda</taxon>
        <taxon>Chromadorea</taxon>
        <taxon>Rhabditida</taxon>
        <taxon>Rhabditina</taxon>
        <taxon>Rhabditomorpha</taxon>
        <taxon>Strongyloidea</taxon>
        <taxon>Heligmosomidae</taxon>
        <taxon>Heligmosomoides</taxon>
    </lineage>
</organism>
<evidence type="ECO:0000313" key="3">
    <source>
        <dbReference type="Proteomes" id="UP000050761"/>
    </source>
</evidence>
<dbReference type="OrthoDB" id="264603at2759"/>
<dbReference type="InterPro" id="IPR051774">
    <property type="entry name" value="Sperm-specific_class_P"/>
</dbReference>
<accession>A0A3P7WPW6</accession>